<gene>
    <name evidence="11" type="ORF">SAMN04488002_0645</name>
</gene>
<dbReference type="OrthoDB" id="9802264at2"/>
<keyword evidence="7 11" id="KW-0067">ATP-binding</keyword>
<evidence type="ECO:0000256" key="4">
    <source>
        <dbReference type="ARBA" id="ARBA00022475"/>
    </source>
</evidence>
<evidence type="ECO:0000256" key="2">
    <source>
        <dbReference type="ARBA" id="ARBA00005417"/>
    </source>
</evidence>
<dbReference type="Pfam" id="PF00005">
    <property type="entry name" value="ABC_tran"/>
    <property type="match status" value="2"/>
</dbReference>
<dbReference type="Proteomes" id="UP000199658">
    <property type="component" value="Unassembled WGS sequence"/>
</dbReference>
<comment type="similarity">
    <text evidence="2">Belongs to the ABC transporter superfamily.</text>
</comment>
<dbReference type="PROSITE" id="PS00211">
    <property type="entry name" value="ABC_TRANSPORTER_1"/>
    <property type="match status" value="1"/>
</dbReference>
<dbReference type="Pfam" id="PF08352">
    <property type="entry name" value="oligo_HPY"/>
    <property type="match status" value="1"/>
</dbReference>
<dbReference type="STRING" id="670154.SAMN04488002_0645"/>
<dbReference type="EMBL" id="FOYO01000001">
    <property type="protein sequence ID" value="SFR35464.1"/>
    <property type="molecule type" value="Genomic_DNA"/>
</dbReference>
<reference evidence="12" key="1">
    <citation type="submission" date="2016-10" db="EMBL/GenBank/DDBJ databases">
        <authorList>
            <person name="Varghese N."/>
            <person name="Submissions S."/>
        </authorList>
    </citation>
    <scope>NUCLEOTIDE SEQUENCE [LARGE SCALE GENOMIC DNA]</scope>
    <source>
        <strain evidence="12">DSM 26921</strain>
    </source>
</reference>
<evidence type="ECO:0000313" key="12">
    <source>
        <dbReference type="Proteomes" id="UP000199658"/>
    </source>
</evidence>
<keyword evidence="9" id="KW-0472">Membrane</keyword>
<name>A0A1I6FZW9_9RHOB</name>
<keyword evidence="3" id="KW-0813">Transport</keyword>
<evidence type="ECO:0000313" key="11">
    <source>
        <dbReference type="EMBL" id="SFR35464.1"/>
    </source>
</evidence>
<dbReference type="InterPro" id="IPR050388">
    <property type="entry name" value="ABC_Ni/Peptide_Import"/>
</dbReference>
<dbReference type="SUPFAM" id="SSF52540">
    <property type="entry name" value="P-loop containing nucleoside triphosphate hydrolases"/>
    <property type="match status" value="2"/>
</dbReference>
<evidence type="ECO:0000256" key="6">
    <source>
        <dbReference type="ARBA" id="ARBA00022741"/>
    </source>
</evidence>
<dbReference type="InterPro" id="IPR017871">
    <property type="entry name" value="ABC_transporter-like_CS"/>
</dbReference>
<dbReference type="PANTHER" id="PTHR43297">
    <property type="entry name" value="OLIGOPEPTIDE TRANSPORT ATP-BINDING PROTEIN APPD"/>
    <property type="match status" value="1"/>
</dbReference>
<feature type="domain" description="ABC transporter" evidence="10">
    <location>
        <begin position="277"/>
        <end position="517"/>
    </location>
</feature>
<dbReference type="RefSeq" id="WP_090212421.1">
    <property type="nucleotide sequence ID" value="NZ_FOYO01000001.1"/>
</dbReference>
<dbReference type="Gene3D" id="3.40.50.300">
    <property type="entry name" value="P-loop containing nucleotide triphosphate hydrolases"/>
    <property type="match status" value="2"/>
</dbReference>
<organism evidence="11 12">
    <name type="scientific">Litoreibacter janthinus</name>
    <dbReference type="NCBI Taxonomy" id="670154"/>
    <lineage>
        <taxon>Bacteria</taxon>
        <taxon>Pseudomonadati</taxon>
        <taxon>Pseudomonadota</taxon>
        <taxon>Alphaproteobacteria</taxon>
        <taxon>Rhodobacterales</taxon>
        <taxon>Roseobacteraceae</taxon>
        <taxon>Litoreibacter</taxon>
    </lineage>
</organism>
<dbReference type="InterPro" id="IPR027417">
    <property type="entry name" value="P-loop_NTPase"/>
</dbReference>
<accession>A0A1I6FZW9</accession>
<sequence length="548" mass="60217">MSDVLLKIRDLRIEGRSDETWNPIINGVSLDLKKGEVLGMIGESGAGKSTVGLAAMGYTRDGVRISGGTIEFDGVDLVNASAAVKRELLGKRIAYVAQSAAASFNPAHKLIDQHTEGPVQHGVSSRKDSEADGIELYRRLRLPNPDEIGFRYPHQVSGGQLQRAMTAMAMACRPDLIIFDEPTTALDVTTQIEVLASIRDIVEQFDTAAIYITHDLAVVAQMADKIKVLLKGDEVEEADTRTMLSAPQEEYTKSLWAVRSFERPAKPAININATPVVSIRNVTAAYGTVDVLHDVSFDIHAGRTVAVVGESGSGKSTAARCITGLLPPRIGHIEFDGEQLPLSYKQRNKDQLRQAQMIYQMADTALNPRKTIGETIGRPVEFYMGLKGREKRKRVDELLAEIELEPSEYFHRLPSELSGGQKQRIGIARALAAEPKFIICDEVTSALDQLVAEGILRLLAKLQDELGLSYMFITHDLATVRSIADEVVVMKDGEVVEQGPKKEMFKPPHHPYTDLLLSSVPEMDPDWLTNLLQERGVDNIGDAAVDKM</sequence>
<dbReference type="InterPro" id="IPR003593">
    <property type="entry name" value="AAA+_ATPase"/>
</dbReference>
<dbReference type="InterPro" id="IPR003439">
    <property type="entry name" value="ABC_transporter-like_ATP-bd"/>
</dbReference>
<comment type="subcellular location">
    <subcellularLocation>
        <location evidence="1">Cell inner membrane</location>
        <topology evidence="1">Peripheral membrane protein</topology>
    </subcellularLocation>
</comment>
<evidence type="ECO:0000256" key="7">
    <source>
        <dbReference type="ARBA" id="ARBA00022840"/>
    </source>
</evidence>
<keyword evidence="6" id="KW-0547">Nucleotide-binding</keyword>
<evidence type="ECO:0000256" key="5">
    <source>
        <dbReference type="ARBA" id="ARBA00022519"/>
    </source>
</evidence>
<evidence type="ECO:0000256" key="3">
    <source>
        <dbReference type="ARBA" id="ARBA00022448"/>
    </source>
</evidence>
<evidence type="ECO:0000259" key="10">
    <source>
        <dbReference type="PROSITE" id="PS50893"/>
    </source>
</evidence>
<dbReference type="InterPro" id="IPR013563">
    <property type="entry name" value="Oligopep_ABC_C"/>
</dbReference>
<dbReference type="PROSITE" id="PS50893">
    <property type="entry name" value="ABC_TRANSPORTER_2"/>
    <property type="match status" value="2"/>
</dbReference>
<evidence type="ECO:0000256" key="9">
    <source>
        <dbReference type="ARBA" id="ARBA00023136"/>
    </source>
</evidence>
<keyword evidence="5" id="KW-0997">Cell inner membrane</keyword>
<dbReference type="FunFam" id="3.40.50.300:FF:002585">
    <property type="entry name" value="Glutathione import ATP-binding protein GsiA"/>
    <property type="match status" value="1"/>
</dbReference>
<protein>
    <submittedName>
        <fullName evidence="11">Peptide/nickel transport system ATP-binding protein</fullName>
    </submittedName>
</protein>
<dbReference type="CDD" id="cd03257">
    <property type="entry name" value="ABC_NikE_OppD_transporters"/>
    <property type="match status" value="2"/>
</dbReference>
<dbReference type="GO" id="GO:0016887">
    <property type="term" value="F:ATP hydrolysis activity"/>
    <property type="evidence" value="ECO:0007669"/>
    <property type="project" value="InterPro"/>
</dbReference>
<evidence type="ECO:0000256" key="8">
    <source>
        <dbReference type="ARBA" id="ARBA00022967"/>
    </source>
</evidence>
<proteinExistence type="inferred from homology"/>
<evidence type="ECO:0000256" key="1">
    <source>
        <dbReference type="ARBA" id="ARBA00004417"/>
    </source>
</evidence>
<keyword evidence="12" id="KW-1185">Reference proteome</keyword>
<dbReference type="AlphaFoldDB" id="A0A1I6FZW9"/>
<keyword evidence="4" id="KW-1003">Cell membrane</keyword>
<dbReference type="GO" id="GO:0015833">
    <property type="term" value="P:peptide transport"/>
    <property type="evidence" value="ECO:0007669"/>
    <property type="project" value="InterPro"/>
</dbReference>
<feature type="domain" description="ABC transporter" evidence="10">
    <location>
        <begin position="6"/>
        <end position="256"/>
    </location>
</feature>
<dbReference type="SMART" id="SM00382">
    <property type="entry name" value="AAA"/>
    <property type="match status" value="2"/>
</dbReference>
<keyword evidence="8" id="KW-1278">Translocase</keyword>
<dbReference type="GO" id="GO:0005886">
    <property type="term" value="C:plasma membrane"/>
    <property type="evidence" value="ECO:0007669"/>
    <property type="project" value="UniProtKB-SubCell"/>
</dbReference>
<dbReference type="GO" id="GO:0005524">
    <property type="term" value="F:ATP binding"/>
    <property type="evidence" value="ECO:0007669"/>
    <property type="project" value="UniProtKB-KW"/>
</dbReference>
<dbReference type="PANTHER" id="PTHR43297:SF14">
    <property type="entry name" value="ATPASE AAA-TYPE CORE DOMAIN-CONTAINING PROTEIN"/>
    <property type="match status" value="1"/>
</dbReference>